<dbReference type="GO" id="GO:0006355">
    <property type="term" value="P:regulation of DNA-templated transcription"/>
    <property type="evidence" value="ECO:0007669"/>
    <property type="project" value="InterPro"/>
</dbReference>
<organism evidence="1 2">
    <name type="scientific">Caproicibacterium amylolyticum</name>
    <dbReference type="NCBI Taxonomy" id="2766537"/>
    <lineage>
        <taxon>Bacteria</taxon>
        <taxon>Bacillati</taxon>
        <taxon>Bacillota</taxon>
        <taxon>Clostridia</taxon>
        <taxon>Eubacteriales</taxon>
        <taxon>Oscillospiraceae</taxon>
        <taxon>Caproicibacterium</taxon>
    </lineage>
</organism>
<sequence>MNPDFNKITIRGVSPTVLSKLDTLAAERHTSRNQLLCSLLENCLADMQFSESENHYADLVHCCCDTIERNTQVLQKFCFLVDREYAALCETENMDDETRPFV</sequence>
<reference evidence="1 2" key="1">
    <citation type="submission" date="2020-08" db="EMBL/GenBank/DDBJ databases">
        <authorList>
            <person name="Ren C."/>
            <person name="Gu Y."/>
            <person name="Xu Y."/>
        </authorList>
    </citation>
    <scope>NUCLEOTIDE SEQUENCE [LARGE SCALE GENOMIC DNA]</scope>
    <source>
        <strain evidence="1 2">LBM18003</strain>
    </source>
</reference>
<dbReference type="Proteomes" id="UP000516046">
    <property type="component" value="Chromosome"/>
</dbReference>
<gene>
    <name evidence="1" type="ORF">H6X83_00310</name>
</gene>
<dbReference type="EMBL" id="CP060696">
    <property type="protein sequence ID" value="QNO18150.1"/>
    <property type="molecule type" value="Genomic_DNA"/>
</dbReference>
<dbReference type="InterPro" id="IPR010985">
    <property type="entry name" value="Ribbon_hlx_hlx"/>
</dbReference>
<protein>
    <submittedName>
        <fullName evidence="1">Uncharacterized protein</fullName>
    </submittedName>
</protein>
<dbReference type="AlphaFoldDB" id="A0A7G9WHI8"/>
<dbReference type="KEGG" id="caml:H6X83_00310"/>
<accession>A0A7G9WHI8</accession>
<keyword evidence="2" id="KW-1185">Reference proteome</keyword>
<name>A0A7G9WHI8_9FIRM</name>
<dbReference type="RefSeq" id="WP_212507214.1">
    <property type="nucleotide sequence ID" value="NZ_CP060696.1"/>
</dbReference>
<dbReference type="SUPFAM" id="SSF47598">
    <property type="entry name" value="Ribbon-helix-helix"/>
    <property type="match status" value="1"/>
</dbReference>
<proteinExistence type="predicted"/>
<evidence type="ECO:0000313" key="1">
    <source>
        <dbReference type="EMBL" id="QNO18150.1"/>
    </source>
</evidence>
<evidence type="ECO:0000313" key="2">
    <source>
        <dbReference type="Proteomes" id="UP000516046"/>
    </source>
</evidence>